<dbReference type="InterPro" id="IPR002941">
    <property type="entry name" value="DNA_methylase_N4/N6"/>
</dbReference>
<reference evidence="4 5" key="1">
    <citation type="submission" date="2018-06" db="EMBL/GenBank/DDBJ databases">
        <authorList>
            <consortium name="Pathogen Informatics"/>
            <person name="Doyle S."/>
        </authorList>
    </citation>
    <scope>NUCLEOTIDE SEQUENCE [LARGE SCALE GENOMIC DNA]</scope>
    <source>
        <strain evidence="4 5">NCTC10738</strain>
    </source>
</reference>
<evidence type="ECO:0000256" key="1">
    <source>
        <dbReference type="ARBA" id="ARBA00022603"/>
    </source>
</evidence>
<proteinExistence type="predicted"/>
<accession>A0A379Z3F9</accession>
<gene>
    <name evidence="4" type="ORF">NCTC10738_00901</name>
</gene>
<sequence>MGSGSTGKACKALGRSFIGIELDEEIFNQVRAALEQIPGDSERLD</sequence>
<organism evidence="4 5">
    <name type="scientific">Shewanella algae</name>
    <dbReference type="NCBI Taxonomy" id="38313"/>
    <lineage>
        <taxon>Bacteria</taxon>
        <taxon>Pseudomonadati</taxon>
        <taxon>Pseudomonadota</taxon>
        <taxon>Gammaproteobacteria</taxon>
        <taxon>Alteromonadales</taxon>
        <taxon>Shewanellaceae</taxon>
        <taxon>Shewanella</taxon>
    </lineage>
</organism>
<evidence type="ECO:0000256" key="2">
    <source>
        <dbReference type="ARBA" id="ARBA00022679"/>
    </source>
</evidence>
<dbReference type="InterPro" id="IPR029063">
    <property type="entry name" value="SAM-dependent_MTases_sf"/>
</dbReference>
<dbReference type="AlphaFoldDB" id="A0A379Z3F9"/>
<dbReference type="GO" id="GO:0032259">
    <property type="term" value="P:methylation"/>
    <property type="evidence" value="ECO:0007669"/>
    <property type="project" value="UniProtKB-KW"/>
</dbReference>
<dbReference type="Gene3D" id="3.40.50.150">
    <property type="entry name" value="Vaccinia Virus protein VP39"/>
    <property type="match status" value="1"/>
</dbReference>
<dbReference type="SUPFAM" id="SSF53335">
    <property type="entry name" value="S-adenosyl-L-methionine-dependent methyltransferases"/>
    <property type="match status" value="1"/>
</dbReference>
<keyword evidence="5" id="KW-1185">Reference proteome</keyword>
<evidence type="ECO:0000259" key="3">
    <source>
        <dbReference type="Pfam" id="PF01555"/>
    </source>
</evidence>
<evidence type="ECO:0000313" key="4">
    <source>
        <dbReference type="EMBL" id="SUI54557.1"/>
    </source>
</evidence>
<dbReference type="Proteomes" id="UP000254069">
    <property type="component" value="Unassembled WGS sequence"/>
</dbReference>
<dbReference type="EMBL" id="UGYO01000001">
    <property type="protein sequence ID" value="SUI54557.1"/>
    <property type="molecule type" value="Genomic_DNA"/>
</dbReference>
<protein>
    <submittedName>
        <fullName evidence="4">DNA methylase</fullName>
    </submittedName>
</protein>
<keyword evidence="2" id="KW-0808">Transferase</keyword>
<dbReference type="GO" id="GO:0008170">
    <property type="term" value="F:N-methyltransferase activity"/>
    <property type="evidence" value="ECO:0007669"/>
    <property type="project" value="InterPro"/>
</dbReference>
<feature type="domain" description="DNA methylase N-4/N-6" evidence="3">
    <location>
        <begin position="1"/>
        <end position="30"/>
    </location>
</feature>
<dbReference type="GO" id="GO:0003677">
    <property type="term" value="F:DNA binding"/>
    <property type="evidence" value="ECO:0007669"/>
    <property type="project" value="InterPro"/>
</dbReference>
<name>A0A379Z3F9_9GAMM</name>
<dbReference type="Pfam" id="PF01555">
    <property type="entry name" value="N6_N4_Mtase"/>
    <property type="match status" value="1"/>
</dbReference>
<evidence type="ECO:0000313" key="5">
    <source>
        <dbReference type="Proteomes" id="UP000254069"/>
    </source>
</evidence>
<keyword evidence="1 4" id="KW-0489">Methyltransferase</keyword>